<dbReference type="SUPFAM" id="SSF55811">
    <property type="entry name" value="Nudix"/>
    <property type="match status" value="1"/>
</dbReference>
<keyword evidence="4" id="KW-1185">Reference proteome</keyword>
<accession>A0ABV7JDK0</accession>
<evidence type="ECO:0000313" key="3">
    <source>
        <dbReference type="EMBL" id="MFC3193497.1"/>
    </source>
</evidence>
<dbReference type="PANTHER" id="PTHR21340:SF0">
    <property type="entry name" value="BIS(5'-NUCLEOSYL)-TETRAPHOSPHATASE [ASYMMETRICAL]"/>
    <property type="match status" value="1"/>
</dbReference>
<gene>
    <name evidence="3" type="ORF">ACFODZ_04470</name>
</gene>
<dbReference type="PROSITE" id="PS51462">
    <property type="entry name" value="NUDIX"/>
    <property type="match status" value="1"/>
</dbReference>
<sequence length="178" mass="20479">MRNRIREEIGRIKPHDAQEKDTIQEILKWIDSGVELCRLQKPDFPKKHLVSYFAVVDDDYLLLVDHLNAEMWLPTGGHVEPGEHPRDTALRECLEELNINGEFLIEAPVLVTSTETVGKTSGHTDVSIWYALKGNRKLPIEYDTSEFNGVKWFHKDSLPEQTDPHLGRFVEKLCANFT</sequence>
<dbReference type="PANTHER" id="PTHR21340">
    <property type="entry name" value="DIADENOSINE 5,5-P1,P4-TETRAPHOSPHATE PYROPHOSPHOHYDROLASE MUTT"/>
    <property type="match status" value="1"/>
</dbReference>
<reference evidence="4" key="1">
    <citation type="journal article" date="2019" name="Int. J. Syst. Evol. Microbiol.">
        <title>The Global Catalogue of Microorganisms (GCM) 10K type strain sequencing project: providing services to taxonomists for standard genome sequencing and annotation.</title>
        <authorList>
            <consortium name="The Broad Institute Genomics Platform"/>
            <consortium name="The Broad Institute Genome Sequencing Center for Infectious Disease"/>
            <person name="Wu L."/>
            <person name="Ma J."/>
        </authorList>
    </citation>
    <scope>NUCLEOTIDE SEQUENCE [LARGE SCALE GENOMIC DNA]</scope>
    <source>
        <strain evidence="4">KCTC 42953</strain>
    </source>
</reference>
<keyword evidence="1" id="KW-0378">Hydrolase</keyword>
<evidence type="ECO:0000259" key="2">
    <source>
        <dbReference type="PROSITE" id="PS51462"/>
    </source>
</evidence>
<dbReference type="Proteomes" id="UP001595533">
    <property type="component" value="Unassembled WGS sequence"/>
</dbReference>
<dbReference type="InterPro" id="IPR051325">
    <property type="entry name" value="Nudix_hydrolase_domain"/>
</dbReference>
<protein>
    <submittedName>
        <fullName evidence="3">NUDIX domain-containing protein</fullName>
    </submittedName>
</protein>
<dbReference type="InterPro" id="IPR000086">
    <property type="entry name" value="NUDIX_hydrolase_dom"/>
</dbReference>
<dbReference type="InterPro" id="IPR015797">
    <property type="entry name" value="NUDIX_hydrolase-like_dom_sf"/>
</dbReference>
<evidence type="ECO:0000313" key="4">
    <source>
        <dbReference type="Proteomes" id="UP001595533"/>
    </source>
</evidence>
<proteinExistence type="predicted"/>
<dbReference type="EMBL" id="JBHRTS010000002">
    <property type="protein sequence ID" value="MFC3193497.1"/>
    <property type="molecule type" value="Genomic_DNA"/>
</dbReference>
<feature type="domain" description="Nudix hydrolase" evidence="2">
    <location>
        <begin position="45"/>
        <end position="175"/>
    </location>
</feature>
<dbReference type="RefSeq" id="WP_077410310.1">
    <property type="nucleotide sequence ID" value="NZ_JBHRTS010000002.1"/>
</dbReference>
<dbReference type="Gene3D" id="3.90.79.10">
    <property type="entry name" value="Nucleoside Triphosphate Pyrophosphohydrolase"/>
    <property type="match status" value="1"/>
</dbReference>
<comment type="caution">
    <text evidence="3">The sequence shown here is derived from an EMBL/GenBank/DDBJ whole genome shotgun (WGS) entry which is preliminary data.</text>
</comment>
<organism evidence="3 4">
    <name type="scientific">Marinicella sediminis</name>
    <dbReference type="NCBI Taxonomy" id="1792834"/>
    <lineage>
        <taxon>Bacteria</taxon>
        <taxon>Pseudomonadati</taxon>
        <taxon>Pseudomonadota</taxon>
        <taxon>Gammaproteobacteria</taxon>
        <taxon>Lysobacterales</taxon>
        <taxon>Marinicellaceae</taxon>
        <taxon>Marinicella</taxon>
    </lineage>
</organism>
<dbReference type="Pfam" id="PF00293">
    <property type="entry name" value="NUDIX"/>
    <property type="match status" value="1"/>
</dbReference>
<name>A0ABV7JDK0_9GAMM</name>
<evidence type="ECO:0000256" key="1">
    <source>
        <dbReference type="ARBA" id="ARBA00022801"/>
    </source>
</evidence>